<proteinExistence type="predicted"/>
<name>A0A658Z0Y5_SHIFL</name>
<evidence type="ECO:0000313" key="2">
    <source>
        <dbReference type="EMBL" id="SVH90201.1"/>
    </source>
</evidence>
<sequence length="374" mass="43148">MVTPVSISNYISLPDDFPARNIAPQVKEVLKDFIDALSTIICDEEWRTSLNTNSATKKIFNNLDNLSYIQRTSFRGNDTLYNEKVQFKLTYPVKNGRHKENIEFQVVINLSPIYLDNFRHDGEINIFCAPNPKPVTMGRVFQTGVERVLFLFMNDFIEQFPMINLGAPIKRAHTPHIEPLPPDHHTAADYLRQFDLLVLNFISRGNFVILPRLWNNSEVHRWFVNKDPNLITAILDITDSELKEDLLQSLMDSLGSNKHVQPEVCICFLSLLSLLAEQESPHFQDLFLFFANMLLHYHQFMNPNESDLNDVLMPASLSDDKIIKHMARRTLKLFVKNETPPKVTHEDLVKNRPRSPVRPPIPATAKTPDLPERH</sequence>
<protein>
    <submittedName>
        <fullName evidence="2">Uncharacterized protein</fullName>
    </submittedName>
</protein>
<reference evidence="2 3" key="1">
    <citation type="submission" date="2018-06" db="EMBL/GenBank/DDBJ databases">
        <authorList>
            <consortium name="Pathogen Informatics"/>
            <person name="Doyle S."/>
        </authorList>
    </citation>
    <scope>NUCLEOTIDE SEQUENCE [LARGE SCALE GENOMIC DNA]</scope>
    <source>
        <strain evidence="2 3">4028STDY6275000</strain>
    </source>
</reference>
<dbReference type="EMBL" id="UIPR01000073">
    <property type="protein sequence ID" value="SVH90201.1"/>
    <property type="molecule type" value="Genomic_DNA"/>
</dbReference>
<evidence type="ECO:0000256" key="1">
    <source>
        <dbReference type="SAM" id="MobiDB-lite"/>
    </source>
</evidence>
<dbReference type="Proteomes" id="UP000260191">
    <property type="component" value="Unassembled WGS sequence"/>
</dbReference>
<feature type="region of interest" description="Disordered" evidence="1">
    <location>
        <begin position="342"/>
        <end position="374"/>
    </location>
</feature>
<gene>
    <name evidence="2" type="ORF">SAMEA3710514_03736</name>
</gene>
<dbReference type="AlphaFoldDB" id="A0A658Z0Y5"/>
<organism evidence="2 3">
    <name type="scientific">Shigella flexneri</name>
    <dbReference type="NCBI Taxonomy" id="623"/>
    <lineage>
        <taxon>Bacteria</taxon>
        <taxon>Pseudomonadati</taxon>
        <taxon>Pseudomonadota</taxon>
        <taxon>Gammaproteobacteria</taxon>
        <taxon>Enterobacterales</taxon>
        <taxon>Enterobacteriaceae</taxon>
        <taxon>Shigella</taxon>
    </lineage>
</organism>
<evidence type="ECO:0000313" key="3">
    <source>
        <dbReference type="Proteomes" id="UP000260191"/>
    </source>
</evidence>
<dbReference type="RefSeq" id="WP_162943387.1">
    <property type="nucleotide sequence ID" value="NZ_UIPR01000073.1"/>
</dbReference>
<accession>A0A658Z0Y5</accession>
<dbReference type="NCBIfam" id="NF033404">
    <property type="entry name" value="YneK"/>
    <property type="match status" value="1"/>
</dbReference>